<evidence type="ECO:0000259" key="8">
    <source>
        <dbReference type="PROSITE" id="PS51873"/>
    </source>
</evidence>
<dbReference type="InterPro" id="IPR013083">
    <property type="entry name" value="Znf_RING/FYVE/PHD"/>
</dbReference>
<dbReference type="PANTHER" id="PTHR22770">
    <property type="entry name" value="UBIQUITIN CONJUGATING ENZYME 7 INTERACTING PROTEIN-RELATED"/>
    <property type="match status" value="1"/>
</dbReference>
<reference evidence="10" key="1">
    <citation type="submission" date="2010-08" db="EMBL/GenBank/DDBJ databases">
        <authorList>
            <consortium name="Caenorhabditis japonica Sequencing Consortium"/>
            <person name="Wilson R.K."/>
        </authorList>
    </citation>
    <scope>NUCLEOTIDE SEQUENCE [LARGE SCALE GENOMIC DNA]</scope>
    <source>
        <strain evidence="10">DF5081</strain>
    </source>
</reference>
<reference evidence="9" key="2">
    <citation type="submission" date="2022-06" db="UniProtKB">
        <authorList>
            <consortium name="EnsemblMetazoa"/>
        </authorList>
    </citation>
    <scope>IDENTIFICATION</scope>
    <source>
        <strain evidence="9">DF5081</strain>
    </source>
</reference>
<dbReference type="PROSITE" id="PS00518">
    <property type="entry name" value="ZF_RING_1"/>
    <property type="match status" value="1"/>
</dbReference>
<dbReference type="GO" id="GO:0097039">
    <property type="term" value="P:protein linear polyubiquitination"/>
    <property type="evidence" value="ECO:0007669"/>
    <property type="project" value="TreeGrafter"/>
</dbReference>
<dbReference type="PROSITE" id="PS51873">
    <property type="entry name" value="TRIAD"/>
    <property type="match status" value="1"/>
</dbReference>
<keyword evidence="5" id="KW-0863">Zinc-finger</keyword>
<dbReference type="InterPro" id="IPR002867">
    <property type="entry name" value="IBR_dom"/>
</dbReference>
<protein>
    <submittedName>
        <fullName evidence="9">RING-type domain-containing protein</fullName>
    </submittedName>
</protein>
<dbReference type="SMART" id="SM00647">
    <property type="entry name" value="IBR"/>
    <property type="match status" value="2"/>
</dbReference>
<dbReference type="Pfam" id="PF26200">
    <property type="entry name" value="Rcat_RNF216"/>
    <property type="match status" value="1"/>
</dbReference>
<dbReference type="GO" id="GO:0071797">
    <property type="term" value="C:LUBAC complex"/>
    <property type="evidence" value="ECO:0007669"/>
    <property type="project" value="TreeGrafter"/>
</dbReference>
<dbReference type="PANTHER" id="PTHR22770:SF13">
    <property type="entry name" value="RING-TYPE DOMAIN-CONTAINING PROTEIN"/>
    <property type="match status" value="1"/>
</dbReference>
<evidence type="ECO:0000256" key="4">
    <source>
        <dbReference type="ARBA" id="ARBA00022737"/>
    </source>
</evidence>
<name>A0A8R1E3K4_CAEJA</name>
<dbReference type="GO" id="GO:0004842">
    <property type="term" value="F:ubiquitin-protein transferase activity"/>
    <property type="evidence" value="ECO:0007669"/>
    <property type="project" value="TreeGrafter"/>
</dbReference>
<comment type="pathway">
    <text evidence="1">Protein modification; protein ubiquitination.</text>
</comment>
<dbReference type="EnsemblMetazoa" id="CJA19309.1">
    <property type="protein sequence ID" value="CJA19309.1"/>
    <property type="gene ID" value="WBGene00138513"/>
</dbReference>
<dbReference type="GO" id="GO:0043130">
    <property type="term" value="F:ubiquitin binding"/>
    <property type="evidence" value="ECO:0007669"/>
    <property type="project" value="TreeGrafter"/>
</dbReference>
<evidence type="ECO:0000313" key="9">
    <source>
        <dbReference type="EnsemblMetazoa" id="CJA19309.1"/>
    </source>
</evidence>
<keyword evidence="7" id="KW-0862">Zinc</keyword>
<evidence type="ECO:0000256" key="7">
    <source>
        <dbReference type="ARBA" id="ARBA00022833"/>
    </source>
</evidence>
<keyword evidence="10" id="KW-1185">Reference proteome</keyword>
<evidence type="ECO:0000256" key="2">
    <source>
        <dbReference type="ARBA" id="ARBA00022679"/>
    </source>
</evidence>
<dbReference type="InterPro" id="IPR017907">
    <property type="entry name" value="Znf_RING_CS"/>
</dbReference>
<dbReference type="AlphaFoldDB" id="A0A8R1E3K4"/>
<dbReference type="GO" id="GO:0008270">
    <property type="term" value="F:zinc ion binding"/>
    <property type="evidence" value="ECO:0007669"/>
    <property type="project" value="UniProtKB-KW"/>
</dbReference>
<dbReference type="CDD" id="cd20335">
    <property type="entry name" value="BRcat_RBR"/>
    <property type="match status" value="1"/>
</dbReference>
<evidence type="ECO:0000256" key="1">
    <source>
        <dbReference type="ARBA" id="ARBA00004906"/>
    </source>
</evidence>
<evidence type="ECO:0000256" key="6">
    <source>
        <dbReference type="ARBA" id="ARBA00022786"/>
    </source>
</evidence>
<organism evidence="9 10">
    <name type="scientific">Caenorhabditis japonica</name>
    <dbReference type="NCBI Taxonomy" id="281687"/>
    <lineage>
        <taxon>Eukaryota</taxon>
        <taxon>Metazoa</taxon>
        <taxon>Ecdysozoa</taxon>
        <taxon>Nematoda</taxon>
        <taxon>Chromadorea</taxon>
        <taxon>Rhabditida</taxon>
        <taxon>Rhabditina</taxon>
        <taxon>Rhabditomorpha</taxon>
        <taxon>Rhabditoidea</taxon>
        <taxon>Rhabditidae</taxon>
        <taxon>Peloderinae</taxon>
        <taxon>Caenorhabditis</taxon>
    </lineage>
</organism>
<evidence type="ECO:0000313" key="10">
    <source>
        <dbReference type="Proteomes" id="UP000005237"/>
    </source>
</evidence>
<evidence type="ECO:0000256" key="3">
    <source>
        <dbReference type="ARBA" id="ARBA00022723"/>
    </source>
</evidence>
<dbReference type="Gene3D" id="1.20.120.1750">
    <property type="match status" value="1"/>
</dbReference>
<dbReference type="Proteomes" id="UP000005237">
    <property type="component" value="Unassembled WGS sequence"/>
</dbReference>
<proteinExistence type="predicted"/>
<dbReference type="GO" id="GO:0043161">
    <property type="term" value="P:proteasome-mediated ubiquitin-dependent protein catabolic process"/>
    <property type="evidence" value="ECO:0007669"/>
    <property type="project" value="TreeGrafter"/>
</dbReference>
<sequence>MHRRGPRHRARKLPDDALGFEFSAFNDGWDMPLADSSREQRMQLAYQRRQHSRNYTPELVPMDLRRAELFESEIQKAELAEPVEFDIDPEQRFRQKTVCNAHVTEMKRSQNIKNIHLFHQEFEHMIRKIKRIKVPEWMKDWVGFPMGPKCLTRFMTTPSPNIPNIHRHECLAYPANSSAYIYVDLRNGSFVAENLAKSEMIAGSSSSSKNDVIYLASSTSGFASKIAFDSEPEYVDSSADSPFVLIADEKCAGASDGSAKIYYEYLLECNLRGARHLLDSEKRFISNRTGQFDLITKTLRLLEFESQEEKVRVLARFFDQHPESDDEIYFSIIDVFYCETMFDPWAPFEEVFITIDYNLRTIKPGGVRVHLSMESDKEFAIQTFQSHGLRIVWCDENCEENPERRLNAEIKDFVLQNFPRHIRTFEARNWLVERILRNSRIAVGGVEPYEEKSTRVGDDFSCDARRRNLKNVIDYEVYKEAHLSRTYQPIPGPWDRTEDGSRGARFFVAAVIERPDVPWRTIRVQSSKYDKTFAVIFQDTERGLPITNRIIQTSFYEPIFRADASDRIGPELTPVCRISMVISRAMRFAFDRKIIELDKKLRFTFPNLSANEDELMRHEESYYYSVRLHERWEKGSERGVIGVAGWNRRGMVHFFNRLQNVLSPLEFNAESQPDLLFGVGEIFAKNLEKKYQNEVLIDVDKFRQIISVFGSSAVNAYKDLEEYKNKKSEILVHVDIPLEFPDFNMQTLELLNNRIIANISKDLNAHLKIWFEPFPHIAFSGTVEAYEELHRSLANLTSQVFKLLTSRQTLPQPASECPACFCETDVTGDFYRLECGHTMCRPCLNNMIRARISESMRGFKFQCQVANCGEIVGPTELLNIILGDSSRIRELDSRKLQRLTECAREFLIYSSDARMKACDTTDCHGIRVKSPGDVLNPKKCLSCNRAYCRQCLSITHPNVTCEDFARLQIPDQSIAEYVRVKGYDKVKPCPKCQVLVEKKDGCNHIECKCGVHFCWLCSFTDTASGPVYGHLNSVHGGLGDDNAMWRLENDRMVPPPGIDGDDLDLDMQRLILAEHQNHGQPAFLFNADEFNENREMLRFIDPPPGLGFP</sequence>
<dbReference type="Pfam" id="PF01485">
    <property type="entry name" value="IBR"/>
    <property type="match status" value="1"/>
</dbReference>
<accession>A0A8R1E3K4</accession>
<keyword evidence="3" id="KW-0479">Metal-binding</keyword>
<dbReference type="Gene3D" id="3.30.40.10">
    <property type="entry name" value="Zinc/RING finger domain, C3HC4 (zinc finger)"/>
    <property type="match status" value="1"/>
</dbReference>
<keyword evidence="6" id="KW-0833">Ubl conjugation pathway</keyword>
<dbReference type="SUPFAM" id="SSF57850">
    <property type="entry name" value="RING/U-box"/>
    <property type="match status" value="2"/>
</dbReference>
<dbReference type="InterPro" id="IPR051628">
    <property type="entry name" value="LUBAC_E3_Ligases"/>
</dbReference>
<evidence type="ECO:0000256" key="5">
    <source>
        <dbReference type="ARBA" id="ARBA00022771"/>
    </source>
</evidence>
<feature type="domain" description="RING-type" evidence="8">
    <location>
        <begin position="813"/>
        <end position="1041"/>
    </location>
</feature>
<keyword evidence="4" id="KW-0677">Repeat</keyword>
<dbReference type="InterPro" id="IPR044066">
    <property type="entry name" value="TRIAD_supradom"/>
</dbReference>
<keyword evidence="2" id="KW-0808">Transferase</keyword>